<proteinExistence type="predicted"/>
<keyword evidence="4" id="KW-1185">Reference proteome</keyword>
<accession>A0AAV6WVC6</accession>
<keyword evidence="2" id="KW-0732">Signal</keyword>
<organism evidence="3 4">
    <name type="scientific">Buddleja alternifolia</name>
    <dbReference type="NCBI Taxonomy" id="168488"/>
    <lineage>
        <taxon>Eukaryota</taxon>
        <taxon>Viridiplantae</taxon>
        <taxon>Streptophyta</taxon>
        <taxon>Embryophyta</taxon>
        <taxon>Tracheophyta</taxon>
        <taxon>Spermatophyta</taxon>
        <taxon>Magnoliopsida</taxon>
        <taxon>eudicotyledons</taxon>
        <taxon>Gunneridae</taxon>
        <taxon>Pentapetalae</taxon>
        <taxon>asterids</taxon>
        <taxon>lamiids</taxon>
        <taxon>Lamiales</taxon>
        <taxon>Scrophulariaceae</taxon>
        <taxon>Buddlejeae</taxon>
        <taxon>Buddleja</taxon>
    </lineage>
</organism>
<evidence type="ECO:0000256" key="1">
    <source>
        <dbReference type="SAM" id="Phobius"/>
    </source>
</evidence>
<keyword evidence="1" id="KW-0812">Transmembrane</keyword>
<dbReference type="EMBL" id="WHWC01000013">
    <property type="protein sequence ID" value="KAG8370928.1"/>
    <property type="molecule type" value="Genomic_DNA"/>
</dbReference>
<protein>
    <submittedName>
        <fullName evidence="3">Uncharacterized protein</fullName>
    </submittedName>
</protein>
<evidence type="ECO:0000256" key="2">
    <source>
        <dbReference type="SAM" id="SignalP"/>
    </source>
</evidence>
<reference evidence="3" key="1">
    <citation type="submission" date="2019-10" db="EMBL/GenBank/DDBJ databases">
        <authorList>
            <person name="Zhang R."/>
            <person name="Pan Y."/>
            <person name="Wang J."/>
            <person name="Ma R."/>
            <person name="Yu S."/>
        </authorList>
    </citation>
    <scope>NUCLEOTIDE SEQUENCE</scope>
    <source>
        <strain evidence="3">LA-IB0</strain>
        <tissue evidence="3">Leaf</tissue>
    </source>
</reference>
<feature type="chain" id="PRO_5043608211" evidence="2">
    <location>
        <begin position="19"/>
        <end position="167"/>
    </location>
</feature>
<evidence type="ECO:0000313" key="4">
    <source>
        <dbReference type="Proteomes" id="UP000826271"/>
    </source>
</evidence>
<keyword evidence="1" id="KW-0472">Membrane</keyword>
<sequence>MCFVGILWTHLFVPGVICVLFGQELICPPLGQGSSVRTLRPRVHLFCLLCVFVSPAFGAVSLPPPTYYYKSPPPPKHVEHPQYLYKLPPPLQKKSTLIAHRHHQQSTPIAPHPHHHTTISHLHLLSTLNIHNIPTNHHLHHRRSTPITLHHHQTSTFIVHHPTIILL</sequence>
<gene>
    <name evidence="3" type="ORF">BUALT_Bualt13G0034300</name>
</gene>
<keyword evidence="1" id="KW-1133">Transmembrane helix</keyword>
<dbReference type="AlphaFoldDB" id="A0AAV6WVC6"/>
<evidence type="ECO:0000313" key="3">
    <source>
        <dbReference type="EMBL" id="KAG8370928.1"/>
    </source>
</evidence>
<name>A0AAV6WVC6_9LAMI</name>
<feature type="signal peptide" evidence="2">
    <location>
        <begin position="1"/>
        <end position="18"/>
    </location>
</feature>
<dbReference type="Proteomes" id="UP000826271">
    <property type="component" value="Unassembled WGS sequence"/>
</dbReference>
<comment type="caution">
    <text evidence="3">The sequence shown here is derived from an EMBL/GenBank/DDBJ whole genome shotgun (WGS) entry which is preliminary data.</text>
</comment>
<feature type="transmembrane region" description="Helical" evidence="1">
    <location>
        <begin position="42"/>
        <end position="62"/>
    </location>
</feature>